<dbReference type="Gene3D" id="1.20.200.10">
    <property type="entry name" value="Fumarase/aspartase (Central domain)"/>
    <property type="match status" value="1"/>
</dbReference>
<dbReference type="UniPathway" id="UPA00075">
    <property type="reaction ID" value="UER00336"/>
</dbReference>
<reference evidence="12 13" key="3">
    <citation type="journal article" date="2016" name="Sci. Rep.">
        <title>Genome-wide diversity and gene expression profiling of Babesia microti isolates identify polymorphic genes that mediate host-pathogen interactions.</title>
        <authorList>
            <person name="Silva J.C."/>
            <person name="Cornillot E."/>
            <person name="McCracken C."/>
            <person name="Usmani-Brown S."/>
            <person name="Dwivedi A."/>
            <person name="Ifeonu O.O."/>
            <person name="Crabtree J."/>
            <person name="Gotia H.T."/>
            <person name="Virji A.Z."/>
            <person name="Reynes C."/>
            <person name="Colinge J."/>
            <person name="Kumar V."/>
            <person name="Lawres L."/>
            <person name="Pazzi J.E."/>
            <person name="Pablo J.V."/>
            <person name="Hung C."/>
            <person name="Brancato J."/>
            <person name="Kumari P."/>
            <person name="Orvis J."/>
            <person name="Tretina K."/>
            <person name="Chibucos M."/>
            <person name="Ott S."/>
            <person name="Sadzewicz L."/>
            <person name="Sengamalay N."/>
            <person name="Shetty A.C."/>
            <person name="Su Q."/>
            <person name="Tallon L."/>
            <person name="Fraser C.M."/>
            <person name="Frutos R."/>
            <person name="Molina D.M."/>
            <person name="Krause P.J."/>
            <person name="Ben Mamoun C."/>
        </authorList>
    </citation>
    <scope>NUCLEOTIDE SEQUENCE [LARGE SCALE GENOMIC DNA]</scope>
    <source>
        <strain evidence="12 13">RI</strain>
    </source>
</reference>
<dbReference type="AlphaFoldDB" id="I7I8U2"/>
<dbReference type="VEuPathDB" id="PiroplasmaDB:BMR1_02g02640"/>
<dbReference type="GO" id="GO:0006189">
    <property type="term" value="P:'de novo' IMP biosynthetic process"/>
    <property type="evidence" value="ECO:0007669"/>
    <property type="project" value="UniProtKB-UniPathway"/>
</dbReference>
<keyword evidence="7 9" id="KW-0456">Lyase</keyword>
<organism evidence="12 13">
    <name type="scientific">Babesia microti (strain RI)</name>
    <dbReference type="NCBI Taxonomy" id="1133968"/>
    <lineage>
        <taxon>Eukaryota</taxon>
        <taxon>Sar</taxon>
        <taxon>Alveolata</taxon>
        <taxon>Apicomplexa</taxon>
        <taxon>Aconoidasida</taxon>
        <taxon>Piroplasmida</taxon>
        <taxon>Babesiidae</taxon>
        <taxon>Babesia</taxon>
    </lineage>
</organism>
<dbReference type="UniPathway" id="UPA00074">
    <property type="reaction ID" value="UER00132"/>
</dbReference>
<comment type="similarity">
    <text evidence="3 9">Belongs to the lyase 1 family. Adenylosuccinate lyase subfamily.</text>
</comment>
<evidence type="ECO:0000256" key="6">
    <source>
        <dbReference type="ARBA" id="ARBA00022755"/>
    </source>
</evidence>
<comment type="pathway">
    <text evidence="1 9">Purine metabolism; IMP biosynthesis via de novo pathway; 5-amino-1-(5-phospho-D-ribosyl)imidazole-4-carboxamide from 5-amino-1-(5-phospho-D-ribosyl)imidazole-4-carboxylate: step 2/2.</text>
</comment>
<evidence type="ECO:0000259" key="10">
    <source>
        <dbReference type="Pfam" id="PF00206"/>
    </source>
</evidence>
<dbReference type="EMBL" id="FO082872">
    <property type="protein sequence ID" value="CCF73683.1"/>
    <property type="molecule type" value="Genomic_DNA"/>
</dbReference>
<dbReference type="Pfam" id="PF08328">
    <property type="entry name" value="ASL_C"/>
    <property type="match status" value="1"/>
</dbReference>
<dbReference type="Gene3D" id="1.10.275.10">
    <property type="entry name" value="Fumarase/aspartase (N-terminal domain)"/>
    <property type="match status" value="1"/>
</dbReference>
<evidence type="ECO:0000259" key="11">
    <source>
        <dbReference type="Pfam" id="PF08328"/>
    </source>
</evidence>
<dbReference type="SUPFAM" id="SSF48557">
    <property type="entry name" value="L-aspartase-like"/>
    <property type="match status" value="1"/>
</dbReference>
<dbReference type="InterPro" id="IPR047136">
    <property type="entry name" value="PurB_bact"/>
</dbReference>
<dbReference type="InterPro" id="IPR004769">
    <property type="entry name" value="Pur_lyase"/>
</dbReference>
<protein>
    <recommendedName>
        <fullName evidence="5 9">Adenylosuccinate lyase</fullName>
        <shortName evidence="9">ASL</shortName>
        <ecNumber evidence="4 9">4.3.2.2</ecNumber>
    </recommendedName>
    <alternativeName>
        <fullName evidence="8 9">Adenylosuccinase</fullName>
    </alternativeName>
</protein>
<comment type="catalytic activity">
    <reaction evidence="9">
        <text>(2S)-2-[5-amino-1-(5-phospho-beta-D-ribosyl)imidazole-4-carboxamido]succinate = 5-amino-1-(5-phospho-beta-D-ribosyl)imidazole-4-carboxamide + fumarate</text>
        <dbReference type="Rhea" id="RHEA:23920"/>
        <dbReference type="ChEBI" id="CHEBI:29806"/>
        <dbReference type="ChEBI" id="CHEBI:58443"/>
        <dbReference type="ChEBI" id="CHEBI:58475"/>
        <dbReference type="EC" id="4.3.2.2"/>
    </reaction>
</comment>
<dbReference type="EC" id="4.3.2.2" evidence="4 9"/>
<dbReference type="InterPro" id="IPR020557">
    <property type="entry name" value="Fumarate_lyase_CS"/>
</dbReference>
<dbReference type="NCBIfam" id="NF006764">
    <property type="entry name" value="PRK09285.1"/>
    <property type="match status" value="1"/>
</dbReference>
<evidence type="ECO:0000256" key="1">
    <source>
        <dbReference type="ARBA" id="ARBA00004706"/>
    </source>
</evidence>
<evidence type="ECO:0000256" key="5">
    <source>
        <dbReference type="ARBA" id="ARBA00017058"/>
    </source>
</evidence>
<dbReference type="PANTHER" id="PTHR43411">
    <property type="entry name" value="ADENYLOSUCCINATE LYASE"/>
    <property type="match status" value="1"/>
</dbReference>
<dbReference type="NCBIfam" id="TIGR00928">
    <property type="entry name" value="purB"/>
    <property type="match status" value="1"/>
</dbReference>
<evidence type="ECO:0000256" key="4">
    <source>
        <dbReference type="ARBA" id="ARBA00012339"/>
    </source>
</evidence>
<accession>I7I8U2</accession>
<keyword evidence="6 9" id="KW-0658">Purine biosynthesis</keyword>
<comment type="catalytic activity">
    <reaction evidence="9">
        <text>N(6)-(1,2-dicarboxyethyl)-AMP = fumarate + AMP</text>
        <dbReference type="Rhea" id="RHEA:16853"/>
        <dbReference type="ChEBI" id="CHEBI:29806"/>
        <dbReference type="ChEBI" id="CHEBI:57567"/>
        <dbReference type="ChEBI" id="CHEBI:456215"/>
        <dbReference type="EC" id="4.3.2.2"/>
    </reaction>
</comment>
<reference evidence="12 13" key="1">
    <citation type="journal article" date="2012" name="Nucleic Acids Res.">
        <title>Sequencing of the smallest Apicomplexan genome from the human pathogen Babesia microti.</title>
        <authorList>
            <person name="Cornillot E."/>
            <person name="Hadj-Kaddour K."/>
            <person name="Dassouli A."/>
            <person name="Noel B."/>
            <person name="Ranwez V."/>
            <person name="Vacherie B."/>
            <person name="Augagneur Y."/>
            <person name="Bres V."/>
            <person name="Duclos A."/>
            <person name="Randazzo S."/>
            <person name="Carcy B."/>
            <person name="Debierre-Grockiego F."/>
            <person name="Delbecq S."/>
            <person name="Moubri-Menage K."/>
            <person name="Shams-Eldin H."/>
            <person name="Usmani-Brown S."/>
            <person name="Bringaud F."/>
            <person name="Wincker P."/>
            <person name="Vivares C.P."/>
            <person name="Schwarz R.T."/>
            <person name="Schetters T.P."/>
            <person name="Krause P.J."/>
            <person name="Gorenflot A."/>
            <person name="Berry V."/>
            <person name="Barbe V."/>
            <person name="Ben Mamoun C."/>
        </authorList>
    </citation>
    <scope>NUCLEOTIDE SEQUENCE [LARGE SCALE GENOMIC DNA]</scope>
    <source>
        <strain evidence="12 13">RI</strain>
    </source>
</reference>
<dbReference type="GO" id="GO:0004018">
    <property type="term" value="F:N6-(1,2-dicarboxyethyl)AMP AMP-lyase (fumarate-forming) activity"/>
    <property type="evidence" value="ECO:0007669"/>
    <property type="project" value="InterPro"/>
</dbReference>
<evidence type="ECO:0000256" key="9">
    <source>
        <dbReference type="RuleBase" id="RU361172"/>
    </source>
</evidence>
<evidence type="ECO:0000256" key="2">
    <source>
        <dbReference type="ARBA" id="ARBA00004734"/>
    </source>
</evidence>
<dbReference type="InterPro" id="IPR008948">
    <property type="entry name" value="L-Aspartase-like"/>
</dbReference>
<keyword evidence="13" id="KW-1185">Reference proteome</keyword>
<dbReference type="RefSeq" id="XP_012648292.1">
    <property type="nucleotide sequence ID" value="XM_012792838.1"/>
</dbReference>
<dbReference type="GeneID" id="24424311"/>
<dbReference type="PRINTS" id="PR00149">
    <property type="entry name" value="FUMRATELYASE"/>
</dbReference>
<proteinExistence type="inferred from homology"/>
<dbReference type="OMA" id="NNWAVVA"/>
<dbReference type="PROSITE" id="PS00163">
    <property type="entry name" value="FUMARATE_LYASES"/>
    <property type="match status" value="1"/>
</dbReference>
<dbReference type="GO" id="GO:0044208">
    <property type="term" value="P:'de novo' AMP biosynthetic process"/>
    <property type="evidence" value="ECO:0007669"/>
    <property type="project" value="UniProtKB-UniPathway"/>
</dbReference>
<dbReference type="PANTHER" id="PTHR43411:SF1">
    <property type="entry name" value="ADENYLOSUCCINATE LYASE"/>
    <property type="match status" value="1"/>
</dbReference>
<sequence length="481" mass="55024">MRGEDQFIMDSLSPFTAISPIDGRYRNKTFELSEYFSEFGLMKSRVFVEIEWLIYQVKIGITPIDVLSEEDMEFITSIKNLSIQQFVEIKNHEKITLHDVKAVEYYIKDKLRNSNNRKLKQLVENVHFLVTSEDINSPSYSLTIKHSIEKVIRPELAKVIEKLTSIATNYAEDPLLALTHGQPATPTTVGKEMAIYVKRLSDQLKNNLDKLKYYGKFGGATGNYNAHAFIYPDKNWPELCDMFVEEHLGLSYSSYTTQSESHDFISLICDTISRINSIICDLSVDMWLYISRNVIVLKTEKGQVGSSTMPHKINPYQFENAEGNSEISIAILQFLSRKLLRSRLQRDLSDSTCLRNIGVAFAHTLVSLKSLNSGLDKICINKDQLQNELDKNWSVLAEPFQLCLKKSGINVAFEKVQSLFMGKSVQKSNIKNIIHELCQGDTKLEDKLSKLTPQNYIGYSPELAKKVSDSYNIQYDYNMYV</sequence>
<evidence type="ECO:0000256" key="8">
    <source>
        <dbReference type="ARBA" id="ARBA00030717"/>
    </source>
</evidence>
<reference evidence="12 13" key="2">
    <citation type="journal article" date="2013" name="PLoS ONE">
        <title>Whole genome mapping and re-organization of the nuclear and mitochondrial genomes of Babesia microti isolates.</title>
        <authorList>
            <person name="Cornillot E."/>
            <person name="Dassouli A."/>
            <person name="Garg A."/>
            <person name="Pachikara N."/>
            <person name="Randazzo S."/>
            <person name="Depoix D."/>
            <person name="Carcy B."/>
            <person name="Delbecq S."/>
            <person name="Frutos R."/>
            <person name="Silva J.C."/>
            <person name="Sutton R."/>
            <person name="Krause P.J."/>
            <person name="Mamoun C.B."/>
        </authorList>
    </citation>
    <scope>NUCLEOTIDE SEQUENCE [LARGE SCALE GENOMIC DNA]</scope>
    <source>
        <strain evidence="12 13">RI</strain>
    </source>
</reference>
<name>I7I8U2_BABMR</name>
<evidence type="ECO:0000313" key="13">
    <source>
        <dbReference type="Proteomes" id="UP000002899"/>
    </source>
</evidence>
<comment type="pathway">
    <text evidence="2 9">Purine metabolism; AMP biosynthesis via de novo pathway; AMP from IMP: step 2/2.</text>
</comment>
<evidence type="ECO:0000313" key="12">
    <source>
        <dbReference type="EMBL" id="CCF73683.1"/>
    </source>
</evidence>
<dbReference type="Gene3D" id="1.10.40.30">
    <property type="entry name" value="Fumarase/aspartase (C-terminal domain)"/>
    <property type="match status" value="1"/>
</dbReference>
<dbReference type="InterPro" id="IPR024083">
    <property type="entry name" value="Fumarase/histidase_N"/>
</dbReference>
<dbReference type="InterPro" id="IPR000362">
    <property type="entry name" value="Fumarate_lyase_fam"/>
</dbReference>
<dbReference type="KEGG" id="bmic:BMR1_02g02640"/>
<evidence type="ECO:0000256" key="3">
    <source>
        <dbReference type="ARBA" id="ARBA00008273"/>
    </source>
</evidence>
<dbReference type="GO" id="GO:0070626">
    <property type="term" value="F:(S)-2-(5-amino-1-(5-phospho-D-ribosyl)imidazole-4-carboxamido) succinate lyase (fumarate-forming) activity"/>
    <property type="evidence" value="ECO:0007669"/>
    <property type="project" value="RHEA"/>
</dbReference>
<dbReference type="Proteomes" id="UP000002899">
    <property type="component" value="Chromosome II"/>
</dbReference>
<gene>
    <name evidence="12" type="ORF">BMR1_02g02640</name>
</gene>
<feature type="domain" description="Adenylosuccinate lyase PurB C-terminal" evidence="11">
    <location>
        <begin position="342"/>
        <end position="457"/>
    </location>
</feature>
<evidence type="ECO:0000256" key="7">
    <source>
        <dbReference type="ARBA" id="ARBA00023239"/>
    </source>
</evidence>
<dbReference type="InterPro" id="IPR022761">
    <property type="entry name" value="Fumarate_lyase_N"/>
</dbReference>
<dbReference type="Pfam" id="PF00206">
    <property type="entry name" value="Lyase_1"/>
    <property type="match status" value="1"/>
</dbReference>
<feature type="domain" description="Fumarate lyase N-terminal" evidence="10">
    <location>
        <begin position="70"/>
        <end position="323"/>
    </location>
</feature>
<dbReference type="OrthoDB" id="406045at2759"/>
<dbReference type="InterPro" id="IPR013539">
    <property type="entry name" value="PurB_C"/>
</dbReference>